<accession>A0ABU5IQB1</accession>
<dbReference type="Pfam" id="PF01797">
    <property type="entry name" value="Y1_Tnp"/>
    <property type="match status" value="1"/>
</dbReference>
<reference evidence="3 4" key="1">
    <citation type="submission" date="2023-11" db="EMBL/GenBank/DDBJ databases">
        <title>Draft genome of Azohydromonas lata strain H1 (DSM1123), a polyhydroxyalkanoate producer.</title>
        <authorList>
            <person name="Traversa D."/>
            <person name="D'Addabbo P."/>
            <person name="Pazzani C."/>
            <person name="Manzari C."/>
            <person name="Chiara M."/>
            <person name="Scrascia M."/>
        </authorList>
    </citation>
    <scope>NUCLEOTIDE SEQUENCE [LARGE SCALE GENOMIC DNA]</scope>
    <source>
        <strain evidence="3 4">H1</strain>
    </source>
</reference>
<dbReference type="Proteomes" id="UP001293718">
    <property type="component" value="Unassembled WGS sequence"/>
</dbReference>
<dbReference type="RefSeq" id="WP_322468340.1">
    <property type="nucleotide sequence ID" value="NZ_JAXOJX010000095.1"/>
</dbReference>
<feature type="region of interest" description="Disordered" evidence="1">
    <location>
        <begin position="1"/>
        <end position="32"/>
    </location>
</feature>
<dbReference type="SUPFAM" id="SSF143422">
    <property type="entry name" value="Transposase IS200-like"/>
    <property type="match status" value="1"/>
</dbReference>
<proteinExistence type="predicted"/>
<dbReference type="InterPro" id="IPR036515">
    <property type="entry name" value="Transposase_17_sf"/>
</dbReference>
<protein>
    <submittedName>
        <fullName evidence="3">Transposase</fullName>
    </submittedName>
</protein>
<dbReference type="InterPro" id="IPR052715">
    <property type="entry name" value="RAYT_transposase"/>
</dbReference>
<dbReference type="NCBIfam" id="NF047646">
    <property type="entry name" value="REP_Tyr_transpos"/>
    <property type="match status" value="1"/>
</dbReference>
<dbReference type="InterPro" id="IPR002686">
    <property type="entry name" value="Transposase_17"/>
</dbReference>
<evidence type="ECO:0000313" key="4">
    <source>
        <dbReference type="Proteomes" id="UP001293718"/>
    </source>
</evidence>
<gene>
    <name evidence="3" type="ORF">SM757_31320</name>
</gene>
<sequence length="201" mass="22492">MERFQAAGKDRSLGNNKPCRATACRRPAGGPNLSPARAQFQASLHAVTLSGMAHQQRLRIGRASLPGQAYHVISATQARRPMFAVPEVARVVIRVMRDMHDGGWLHSHAWVLMPDHLHWLFTLGVRANLSGTVNRFKSASAHAVRGLDPRTSPVWQAGFFDQGVRQEEELRGIARYIVANPLRAGLCERVGDYPWWDVEWL</sequence>
<dbReference type="PANTHER" id="PTHR36966">
    <property type="entry name" value="REP-ASSOCIATED TYROSINE TRANSPOSASE"/>
    <property type="match status" value="1"/>
</dbReference>
<evidence type="ECO:0000313" key="3">
    <source>
        <dbReference type="EMBL" id="MDZ5461074.1"/>
    </source>
</evidence>
<dbReference type="PANTHER" id="PTHR36966:SF1">
    <property type="entry name" value="REP-ASSOCIATED TYROSINE TRANSPOSASE"/>
    <property type="match status" value="1"/>
</dbReference>
<dbReference type="Gene3D" id="3.30.70.1290">
    <property type="entry name" value="Transposase IS200-like"/>
    <property type="match status" value="1"/>
</dbReference>
<comment type="caution">
    <text evidence="3">The sequence shown here is derived from an EMBL/GenBank/DDBJ whole genome shotgun (WGS) entry which is preliminary data.</text>
</comment>
<name>A0ABU5IQB1_9BURK</name>
<feature type="domain" description="Transposase IS200-like" evidence="2">
    <location>
        <begin position="65"/>
        <end position="180"/>
    </location>
</feature>
<dbReference type="EMBL" id="JAXOJX010000095">
    <property type="protein sequence ID" value="MDZ5461074.1"/>
    <property type="molecule type" value="Genomic_DNA"/>
</dbReference>
<organism evidence="3 4">
    <name type="scientific">Azohydromonas lata</name>
    <dbReference type="NCBI Taxonomy" id="45677"/>
    <lineage>
        <taxon>Bacteria</taxon>
        <taxon>Pseudomonadati</taxon>
        <taxon>Pseudomonadota</taxon>
        <taxon>Betaproteobacteria</taxon>
        <taxon>Burkholderiales</taxon>
        <taxon>Sphaerotilaceae</taxon>
        <taxon>Azohydromonas</taxon>
    </lineage>
</organism>
<feature type="compositionally biased region" description="Basic and acidic residues" evidence="1">
    <location>
        <begin position="1"/>
        <end position="12"/>
    </location>
</feature>
<evidence type="ECO:0000259" key="2">
    <source>
        <dbReference type="SMART" id="SM01321"/>
    </source>
</evidence>
<keyword evidence="4" id="KW-1185">Reference proteome</keyword>
<evidence type="ECO:0000256" key="1">
    <source>
        <dbReference type="SAM" id="MobiDB-lite"/>
    </source>
</evidence>
<dbReference type="SMART" id="SM01321">
    <property type="entry name" value="Y1_Tnp"/>
    <property type="match status" value="1"/>
</dbReference>